<dbReference type="Pfam" id="PF01979">
    <property type="entry name" value="Amidohydro_1"/>
    <property type="match status" value="1"/>
</dbReference>
<feature type="signal peptide" evidence="1">
    <location>
        <begin position="1"/>
        <end position="20"/>
    </location>
</feature>
<keyword evidence="1" id="KW-0732">Signal</keyword>
<dbReference type="InterPro" id="IPR011059">
    <property type="entry name" value="Metal-dep_hydrolase_composite"/>
</dbReference>
<organism evidence="3 4">
    <name type="scientific">Negadavirga shengliensis</name>
    <dbReference type="NCBI Taxonomy" id="1389218"/>
    <lineage>
        <taxon>Bacteria</taxon>
        <taxon>Pseudomonadati</taxon>
        <taxon>Bacteroidota</taxon>
        <taxon>Cytophagia</taxon>
        <taxon>Cytophagales</taxon>
        <taxon>Cyclobacteriaceae</taxon>
        <taxon>Negadavirga</taxon>
    </lineage>
</organism>
<name>A0ABV9SVW1_9BACT</name>
<comment type="caution">
    <text evidence="3">The sequence shown here is derived from an EMBL/GenBank/DDBJ whole genome shotgun (WGS) entry which is preliminary data.</text>
</comment>
<accession>A0ABV9SVW1</accession>
<dbReference type="PANTHER" id="PTHR42717:SF1">
    <property type="entry name" value="IMIDAZOLONEPROPIONASE AND RELATED AMIDOHYDROLASES"/>
    <property type="match status" value="1"/>
</dbReference>
<dbReference type="InterPro" id="IPR032466">
    <property type="entry name" value="Metal_Hydrolase"/>
</dbReference>
<feature type="domain" description="Amidohydrolase-related" evidence="2">
    <location>
        <begin position="303"/>
        <end position="372"/>
    </location>
</feature>
<evidence type="ECO:0000313" key="3">
    <source>
        <dbReference type="EMBL" id="MFC4870535.1"/>
    </source>
</evidence>
<dbReference type="PIRSF" id="PIRSF039004">
    <property type="entry name" value="ADE_EF_0837"/>
    <property type="match status" value="1"/>
</dbReference>
<dbReference type="Gene3D" id="2.30.40.10">
    <property type="entry name" value="Urease, subunit C, domain 1"/>
    <property type="match status" value="1"/>
</dbReference>
<gene>
    <name evidence="3" type="ORF">ACFPFU_02470</name>
</gene>
<dbReference type="EMBL" id="JBHSJJ010000001">
    <property type="protein sequence ID" value="MFC4870535.1"/>
    <property type="molecule type" value="Genomic_DNA"/>
</dbReference>
<dbReference type="InterPro" id="IPR020043">
    <property type="entry name" value="Deacetylase_Atu3266-like"/>
</dbReference>
<dbReference type="NCBIfam" id="NF006689">
    <property type="entry name" value="PRK09237.1"/>
    <property type="match status" value="1"/>
</dbReference>
<dbReference type="Gene3D" id="3.20.20.140">
    <property type="entry name" value="Metal-dependent hydrolases"/>
    <property type="match status" value="1"/>
</dbReference>
<dbReference type="InterPro" id="IPR006680">
    <property type="entry name" value="Amidohydro-rel"/>
</dbReference>
<evidence type="ECO:0000313" key="4">
    <source>
        <dbReference type="Proteomes" id="UP001595818"/>
    </source>
</evidence>
<sequence length="416" mass="45108">MLKPLLILLMPLWAVLSAQAQEYDLLIKQGQVIDPKNGIDAVMDVAITGSVISKVAKDIPASQAKKVIMADGLIVTPGLVDIHGHHFFGTVPHRYLSNSFTALPPDGFTFRAGVTTVADAGGAGWKNFQLFKDQVIDRSGTRVLAFINIVGDGMRGVVPFEQDLNDMDAKMTAMVANQFPEIIGVKIAHYRGHDWEPYRRAVEAGKQAGIPVMVDLGGADPALPLKTLFFEVLRPGDILTHMYGRDHSGHGPKESALDNKGTVWPHWIEAQKKGLIFDVGHGGGSFFYNVAAPATKQGLWPNTISTDLHTGSMNAGMKDMLNVVSKMMNLGMSLYDVVEASTWKPAQVIKREDLGHLSEGAEADLAIFSLHQGEYGFLDSAGESDKGSQKLDTELTLRAGRVVWDLNGLAGKPWGK</sequence>
<reference evidence="4" key="1">
    <citation type="journal article" date="2019" name="Int. J. Syst. Evol. Microbiol.">
        <title>The Global Catalogue of Microorganisms (GCM) 10K type strain sequencing project: providing services to taxonomists for standard genome sequencing and annotation.</title>
        <authorList>
            <consortium name="The Broad Institute Genomics Platform"/>
            <consortium name="The Broad Institute Genome Sequencing Center for Infectious Disease"/>
            <person name="Wu L."/>
            <person name="Ma J."/>
        </authorList>
    </citation>
    <scope>NUCLEOTIDE SEQUENCE [LARGE SCALE GENOMIC DNA]</scope>
    <source>
        <strain evidence="4">CGMCC 4.7466</strain>
    </source>
</reference>
<dbReference type="SUPFAM" id="SSF51338">
    <property type="entry name" value="Composite domain of metallo-dependent hydrolases"/>
    <property type="match status" value="1"/>
</dbReference>
<dbReference type="SUPFAM" id="SSF51556">
    <property type="entry name" value="Metallo-dependent hydrolases"/>
    <property type="match status" value="1"/>
</dbReference>
<protein>
    <submittedName>
        <fullName evidence="3">Amidohydrolase/deacetylase family metallohydrolase</fullName>
    </submittedName>
</protein>
<feature type="chain" id="PRO_5045692230" evidence="1">
    <location>
        <begin position="21"/>
        <end position="416"/>
    </location>
</feature>
<dbReference type="Proteomes" id="UP001595818">
    <property type="component" value="Unassembled WGS sequence"/>
</dbReference>
<dbReference type="RefSeq" id="WP_377061155.1">
    <property type="nucleotide sequence ID" value="NZ_JBHSJJ010000001.1"/>
</dbReference>
<evidence type="ECO:0000259" key="2">
    <source>
        <dbReference type="Pfam" id="PF01979"/>
    </source>
</evidence>
<keyword evidence="4" id="KW-1185">Reference proteome</keyword>
<proteinExistence type="predicted"/>
<dbReference type="PANTHER" id="PTHR42717">
    <property type="entry name" value="DIHYDROOROTASE-RELATED"/>
    <property type="match status" value="1"/>
</dbReference>
<evidence type="ECO:0000256" key="1">
    <source>
        <dbReference type="SAM" id="SignalP"/>
    </source>
</evidence>